<dbReference type="Proteomes" id="UP000685013">
    <property type="component" value="Chromosome 1"/>
</dbReference>
<reference evidence="2 3" key="1">
    <citation type="journal article" date="2021" name="Hortic Res">
        <title>The domestication of Cucurbita argyrosperma as revealed by the genome of its wild relative.</title>
        <authorList>
            <person name="Barrera-Redondo J."/>
            <person name="Sanchez-de la Vega G."/>
            <person name="Aguirre-Liguori J.A."/>
            <person name="Castellanos-Morales G."/>
            <person name="Gutierrez-Guerrero Y.T."/>
            <person name="Aguirre-Dugua X."/>
            <person name="Aguirre-Planter E."/>
            <person name="Tenaillon M.I."/>
            <person name="Lira-Saade R."/>
            <person name="Eguiarte L.E."/>
        </authorList>
    </citation>
    <scope>NUCLEOTIDE SEQUENCE [LARGE SCALE GENOMIC DNA]</scope>
    <source>
        <strain evidence="2">JBR-2021</strain>
    </source>
</reference>
<dbReference type="EMBL" id="JAGKQH010000001">
    <property type="protein sequence ID" value="KAG6608014.1"/>
    <property type="molecule type" value="Genomic_DNA"/>
</dbReference>
<comment type="caution">
    <text evidence="2">The sequence shown here is derived from an EMBL/GenBank/DDBJ whole genome shotgun (WGS) entry which is preliminary data.</text>
</comment>
<organism evidence="2 3">
    <name type="scientific">Cucurbita argyrosperma subsp. sororia</name>
    <dbReference type="NCBI Taxonomy" id="37648"/>
    <lineage>
        <taxon>Eukaryota</taxon>
        <taxon>Viridiplantae</taxon>
        <taxon>Streptophyta</taxon>
        <taxon>Embryophyta</taxon>
        <taxon>Tracheophyta</taxon>
        <taxon>Spermatophyta</taxon>
        <taxon>Magnoliopsida</taxon>
        <taxon>eudicotyledons</taxon>
        <taxon>Gunneridae</taxon>
        <taxon>Pentapetalae</taxon>
        <taxon>rosids</taxon>
        <taxon>fabids</taxon>
        <taxon>Cucurbitales</taxon>
        <taxon>Cucurbitaceae</taxon>
        <taxon>Cucurbiteae</taxon>
        <taxon>Cucurbita</taxon>
    </lineage>
</organism>
<name>A0AAV6P5W5_9ROSI</name>
<accession>A0AAV6P5W5</accession>
<gene>
    <name evidence="2" type="ORF">SDJN03_01356</name>
</gene>
<evidence type="ECO:0000256" key="1">
    <source>
        <dbReference type="SAM" id="SignalP"/>
    </source>
</evidence>
<proteinExistence type="predicted"/>
<keyword evidence="3" id="KW-1185">Reference proteome</keyword>
<evidence type="ECO:0008006" key="4">
    <source>
        <dbReference type="Google" id="ProtNLM"/>
    </source>
</evidence>
<feature type="signal peptide" evidence="1">
    <location>
        <begin position="1"/>
        <end position="15"/>
    </location>
</feature>
<feature type="chain" id="PRO_5043753405" description="Secreted protein" evidence="1">
    <location>
        <begin position="16"/>
        <end position="126"/>
    </location>
</feature>
<sequence>MKIAWILLLFPDVDSSSSQLLHEHTRCGLIEHRTMGVGLGLGPWTSFVQIGRWAMALRRGMYSLNATGLRGASGVVAFEVEFVVMLCFSSAVKRRCEIGLSDSVGACSSICLLHCLLQASSDTDRL</sequence>
<keyword evidence="1" id="KW-0732">Signal</keyword>
<protein>
    <recommendedName>
        <fullName evidence="4">Secreted protein</fullName>
    </recommendedName>
</protein>
<dbReference type="AlphaFoldDB" id="A0AAV6P5W5"/>
<evidence type="ECO:0000313" key="2">
    <source>
        <dbReference type="EMBL" id="KAG6608014.1"/>
    </source>
</evidence>
<evidence type="ECO:0000313" key="3">
    <source>
        <dbReference type="Proteomes" id="UP000685013"/>
    </source>
</evidence>
<feature type="non-terminal residue" evidence="2">
    <location>
        <position position="1"/>
    </location>
</feature>